<dbReference type="HOGENOM" id="CLU_2493267_0_0_9"/>
<dbReference type="EMBL" id="ACOP02000058">
    <property type="protein sequence ID" value="EEU96185.1"/>
    <property type="molecule type" value="Genomic_DNA"/>
</dbReference>
<proteinExistence type="predicted"/>
<sequence length="86" mass="9371">MVVGVPPGLEGGVLHHKARLAEGRGLHRKICLRGKLLRRSTQGRDRHAPGSSLLRGGIESIEPVAQQSALPALKIFRRHESLSSHE</sequence>
<comment type="caution">
    <text evidence="1">The sequence shown here is derived from an EMBL/GenBank/DDBJ whole genome shotgun (WGS) entry which is preliminary data.</text>
</comment>
<keyword evidence="2" id="KW-1185">Reference proteome</keyword>
<accession>C7H7B5</accession>
<evidence type="ECO:0000313" key="1">
    <source>
        <dbReference type="EMBL" id="EEU96185.1"/>
    </source>
</evidence>
<reference evidence="1" key="1">
    <citation type="submission" date="2009-08" db="EMBL/GenBank/DDBJ databases">
        <authorList>
            <person name="Weinstock G."/>
            <person name="Sodergren E."/>
            <person name="Clifton S."/>
            <person name="Fulton L."/>
            <person name="Fulton B."/>
            <person name="Courtney L."/>
            <person name="Fronick C."/>
            <person name="Harrison M."/>
            <person name="Strong C."/>
            <person name="Farmer C."/>
            <person name="Delahaunty K."/>
            <person name="Markovic C."/>
            <person name="Hall O."/>
            <person name="Minx P."/>
            <person name="Tomlinson C."/>
            <person name="Mitreva M."/>
            <person name="Nelson J."/>
            <person name="Hou S."/>
            <person name="Wollam A."/>
            <person name="Pepin K.H."/>
            <person name="Johnson M."/>
            <person name="Bhonagiri V."/>
            <person name="Nash W.E."/>
            <person name="Warren W."/>
            <person name="Chinwalla A."/>
            <person name="Mardis E.R."/>
            <person name="Wilson R.K."/>
        </authorList>
    </citation>
    <scope>NUCLEOTIDE SEQUENCE [LARGE SCALE GENOMIC DNA]</scope>
    <source>
        <strain evidence="1">A2-165</strain>
    </source>
</reference>
<dbReference type="AlphaFoldDB" id="C7H7B5"/>
<name>C7H7B5_FAED2</name>
<evidence type="ECO:0000313" key="2">
    <source>
        <dbReference type="Proteomes" id="UP000004619"/>
    </source>
</evidence>
<organism evidence="1 2">
    <name type="scientific">Faecalibacterium duncaniae (strain DSM 17677 / JCM 31915 / A2-165)</name>
    <name type="common">Faecalibacterium prausnitzii</name>
    <dbReference type="NCBI Taxonomy" id="411483"/>
    <lineage>
        <taxon>Bacteria</taxon>
        <taxon>Bacillati</taxon>
        <taxon>Bacillota</taxon>
        <taxon>Clostridia</taxon>
        <taxon>Eubacteriales</taxon>
        <taxon>Oscillospiraceae</taxon>
        <taxon>Faecalibacterium</taxon>
    </lineage>
</organism>
<gene>
    <name evidence="1" type="ORF">FAEPRAA2165_02199</name>
</gene>
<dbReference type="Proteomes" id="UP000004619">
    <property type="component" value="Unassembled WGS sequence"/>
</dbReference>
<protein>
    <submittedName>
        <fullName evidence="1">Uncharacterized protein</fullName>
    </submittedName>
</protein>
<dbReference type="STRING" id="411483.FAEPRAA2165_02199"/>